<dbReference type="InterPro" id="IPR045103">
    <property type="entry name" value="RNF5/RNF185-like"/>
</dbReference>
<dbReference type="InterPro" id="IPR017907">
    <property type="entry name" value="Znf_RING_CS"/>
</dbReference>
<accession>A0A835DCV0</accession>
<dbReference type="Pfam" id="PF00097">
    <property type="entry name" value="zf-C3HC4"/>
    <property type="match status" value="1"/>
</dbReference>
<dbReference type="Gene3D" id="3.30.40.10">
    <property type="entry name" value="Zinc/RING finger domain, C3HC4 (zinc finger)"/>
    <property type="match status" value="1"/>
</dbReference>
<comment type="caution">
    <text evidence="14">The sequence shown here is derived from an EMBL/GenBank/DDBJ whole genome shotgun (WGS) entry which is preliminary data.</text>
</comment>
<dbReference type="AlphaFoldDB" id="A0A835DCV0"/>
<dbReference type="OrthoDB" id="6270329at2759"/>
<feature type="compositionally biased region" description="Basic and acidic residues" evidence="12">
    <location>
        <begin position="403"/>
        <end position="412"/>
    </location>
</feature>
<keyword evidence="7 11" id="KW-0833">Ubl conjugation pathway</keyword>
<dbReference type="InterPro" id="IPR001841">
    <property type="entry name" value="Znf_RING"/>
</dbReference>
<dbReference type="InterPro" id="IPR018957">
    <property type="entry name" value="Znf_C3HC4_RING-type"/>
</dbReference>
<evidence type="ECO:0000256" key="7">
    <source>
        <dbReference type="ARBA" id="ARBA00022786"/>
    </source>
</evidence>
<proteinExistence type="predicted"/>
<dbReference type="FunFam" id="3.30.40.10:FF:000365">
    <property type="entry name" value="Zinc finger family protein"/>
    <property type="match status" value="1"/>
</dbReference>
<feature type="region of interest" description="Disordered" evidence="12">
    <location>
        <begin position="382"/>
        <end position="427"/>
    </location>
</feature>
<dbReference type="PROSITE" id="PS50089">
    <property type="entry name" value="ZF_RING_2"/>
    <property type="match status" value="1"/>
</dbReference>
<dbReference type="CDD" id="cd16745">
    <property type="entry name" value="RING-HC_AtRMA-like"/>
    <property type="match status" value="1"/>
</dbReference>
<comment type="domain">
    <text evidence="11">The RING-type zinc finger domain is responsible for E3 ligase activity.</text>
</comment>
<evidence type="ECO:0000256" key="8">
    <source>
        <dbReference type="ARBA" id="ARBA00022833"/>
    </source>
</evidence>
<comment type="function">
    <text evidence="11">E3 ubiquitin-protein ligase.</text>
</comment>
<evidence type="ECO:0000256" key="4">
    <source>
        <dbReference type="ARBA" id="ARBA00022679"/>
    </source>
</evidence>
<evidence type="ECO:0000256" key="2">
    <source>
        <dbReference type="ARBA" id="ARBA00004308"/>
    </source>
</evidence>
<dbReference type="PANTHER" id="PTHR12313">
    <property type="entry name" value="E3 UBIQUITIN-PROTEIN LIGASE RNF5-RELATED"/>
    <property type="match status" value="1"/>
</dbReference>
<dbReference type="EMBL" id="JABCRI010000011">
    <property type="protein sequence ID" value="KAF8398521.1"/>
    <property type="molecule type" value="Genomic_DNA"/>
</dbReference>
<dbReference type="PROSITE" id="PS00518">
    <property type="entry name" value="ZF_RING_1"/>
    <property type="match status" value="1"/>
</dbReference>
<comment type="pathway">
    <text evidence="3 11">Protein modification; protein ubiquitination.</text>
</comment>
<dbReference type="GO" id="GO:0006511">
    <property type="term" value="P:ubiquitin-dependent protein catabolic process"/>
    <property type="evidence" value="ECO:0007669"/>
    <property type="project" value="UniProtKB-UniRule"/>
</dbReference>
<keyword evidence="8 11" id="KW-0862">Zinc</keyword>
<evidence type="ECO:0000256" key="11">
    <source>
        <dbReference type="RuleBase" id="RU369090"/>
    </source>
</evidence>
<keyword evidence="9" id="KW-0472">Membrane</keyword>
<dbReference type="EC" id="2.3.2.27" evidence="11"/>
<feature type="domain" description="RING-type" evidence="13">
    <location>
        <begin position="137"/>
        <end position="178"/>
    </location>
</feature>
<keyword evidence="11" id="KW-0256">Endoplasmic reticulum</keyword>
<evidence type="ECO:0000256" key="1">
    <source>
        <dbReference type="ARBA" id="ARBA00000900"/>
    </source>
</evidence>
<reference evidence="14 15" key="1">
    <citation type="submission" date="2020-04" db="EMBL/GenBank/DDBJ databases">
        <title>Plant Genome Project.</title>
        <authorList>
            <person name="Zhang R.-G."/>
        </authorList>
    </citation>
    <scope>NUCLEOTIDE SEQUENCE [LARGE SCALE GENOMIC DNA]</scope>
    <source>
        <strain evidence="14">YNK0</strain>
        <tissue evidence="14">Leaf</tissue>
    </source>
</reference>
<dbReference type="OMA" id="QRWRWRH"/>
<name>A0A835DCV0_TETSI</name>
<dbReference type="InterPro" id="IPR013083">
    <property type="entry name" value="Znf_RING/FYVE/PHD"/>
</dbReference>
<organism evidence="14 15">
    <name type="scientific">Tetracentron sinense</name>
    <name type="common">Spur-leaf</name>
    <dbReference type="NCBI Taxonomy" id="13715"/>
    <lineage>
        <taxon>Eukaryota</taxon>
        <taxon>Viridiplantae</taxon>
        <taxon>Streptophyta</taxon>
        <taxon>Embryophyta</taxon>
        <taxon>Tracheophyta</taxon>
        <taxon>Spermatophyta</taxon>
        <taxon>Magnoliopsida</taxon>
        <taxon>Trochodendrales</taxon>
        <taxon>Trochodendraceae</taxon>
        <taxon>Tetracentron</taxon>
    </lineage>
</organism>
<dbReference type="GO" id="GO:0061630">
    <property type="term" value="F:ubiquitin protein ligase activity"/>
    <property type="evidence" value="ECO:0007669"/>
    <property type="project" value="UniProtKB-UniRule"/>
</dbReference>
<evidence type="ECO:0000313" key="14">
    <source>
        <dbReference type="EMBL" id="KAF8398521.1"/>
    </source>
</evidence>
<evidence type="ECO:0000256" key="3">
    <source>
        <dbReference type="ARBA" id="ARBA00004906"/>
    </source>
</evidence>
<evidence type="ECO:0000259" key="13">
    <source>
        <dbReference type="PROSITE" id="PS50089"/>
    </source>
</evidence>
<comment type="subcellular location">
    <subcellularLocation>
        <location evidence="2">Endomembrane system</location>
    </subcellularLocation>
    <subcellularLocation>
        <location evidence="11">Endoplasmic reticulum membrane</location>
        <topology evidence="11">Single-pass type IV membrane protein</topology>
    </subcellularLocation>
</comment>
<feature type="compositionally biased region" description="Polar residues" evidence="12">
    <location>
        <begin position="302"/>
        <end position="313"/>
    </location>
</feature>
<dbReference type="GO" id="GO:0008270">
    <property type="term" value="F:zinc ion binding"/>
    <property type="evidence" value="ECO:0007669"/>
    <property type="project" value="UniProtKB-KW"/>
</dbReference>
<keyword evidence="4 11" id="KW-0808">Transferase</keyword>
<dbReference type="GO" id="GO:0005789">
    <property type="term" value="C:endoplasmic reticulum membrane"/>
    <property type="evidence" value="ECO:0007669"/>
    <property type="project" value="UniProtKB-SubCell"/>
</dbReference>
<evidence type="ECO:0000256" key="6">
    <source>
        <dbReference type="ARBA" id="ARBA00022771"/>
    </source>
</evidence>
<feature type="compositionally biased region" description="Low complexity" evidence="12">
    <location>
        <begin position="391"/>
        <end position="400"/>
    </location>
</feature>
<evidence type="ECO:0000256" key="10">
    <source>
        <dbReference type="PROSITE-ProRule" id="PRU00175"/>
    </source>
</evidence>
<evidence type="ECO:0000256" key="12">
    <source>
        <dbReference type="SAM" id="MobiDB-lite"/>
    </source>
</evidence>
<evidence type="ECO:0000313" key="15">
    <source>
        <dbReference type="Proteomes" id="UP000655225"/>
    </source>
</evidence>
<gene>
    <name evidence="14" type="ORF">HHK36_017450</name>
</gene>
<dbReference type="GO" id="GO:0016567">
    <property type="term" value="P:protein ubiquitination"/>
    <property type="evidence" value="ECO:0007669"/>
    <property type="project" value="UniProtKB-UniPathway"/>
</dbReference>
<dbReference type="Proteomes" id="UP000655225">
    <property type="component" value="Unassembled WGS sequence"/>
</dbReference>
<dbReference type="SUPFAM" id="SSF57850">
    <property type="entry name" value="RING/U-box"/>
    <property type="match status" value="1"/>
</dbReference>
<dbReference type="SMART" id="SM00184">
    <property type="entry name" value="RING"/>
    <property type="match status" value="1"/>
</dbReference>
<keyword evidence="5 11" id="KW-0479">Metal-binding</keyword>
<protein>
    <recommendedName>
        <fullName evidence="11">E3 ubiquitin-protein ligase RMA</fullName>
        <ecNumber evidence="11">2.3.2.27</ecNumber>
    </recommendedName>
    <alternativeName>
        <fullName evidence="11">Protein RING membrane-anchor</fullName>
    </alternativeName>
    <alternativeName>
        <fullName evidence="11">RING-type E3 ubiquitin transferase RMA</fullName>
    </alternativeName>
</protein>
<sequence length="427" mass="48083">MGDEREDIMDLDLNLEPLVPPSPDFEPRLGSLSRESISMDQHIEERVRRLQAVTLRARNRRRWRQSRIPPEERNISMELVINERGLQTGEGSVAAEERRIESSKTSEKNDTDLIAEALGKGEDVEKGKCDGGSFFDCNICFDMAREPVLTCCGHLFCWPCLYQWLHVHSDAKECPVCKGEVTDANVTPIYGRGNITRKPEEESGLKIPPRPHAQRVESLRQSIHRATSFPIEDMFRRIGNRFDVTEEWGPPQDLDSAPNMPEGTNSLAHRIVTSLGMRRGGWGQRYPFWEQSLVVSPEDTVDLTQGTTASSEAEGSRQFPSLLRRRSQLHRTSPISSLSSALSSAEAYFRSHPMRRNHAQNQPAEDRDSISSIAAVIHSESQTMDTAMEIDSTVSLSPSSSRRRSDASRVSDVDSGVSRASRRRRLN</sequence>
<evidence type="ECO:0000256" key="9">
    <source>
        <dbReference type="ARBA" id="ARBA00023136"/>
    </source>
</evidence>
<keyword evidence="15" id="KW-1185">Reference proteome</keyword>
<evidence type="ECO:0000256" key="5">
    <source>
        <dbReference type="ARBA" id="ARBA00022723"/>
    </source>
</evidence>
<comment type="catalytic activity">
    <reaction evidence="1 11">
        <text>S-ubiquitinyl-[E2 ubiquitin-conjugating enzyme]-L-cysteine + [acceptor protein]-L-lysine = [E2 ubiquitin-conjugating enzyme]-L-cysteine + N(6)-ubiquitinyl-[acceptor protein]-L-lysine.</text>
        <dbReference type="EC" id="2.3.2.27"/>
    </reaction>
</comment>
<dbReference type="UniPathway" id="UPA00143"/>
<keyword evidence="6 10" id="KW-0863">Zinc-finger</keyword>
<feature type="region of interest" description="Disordered" evidence="12">
    <location>
        <begin position="300"/>
        <end position="321"/>
    </location>
</feature>